<evidence type="ECO:0000313" key="3">
    <source>
        <dbReference type="EMBL" id="RNB73135.1"/>
    </source>
</evidence>
<reference evidence="3 4" key="1">
    <citation type="submission" date="2018-10" db="EMBL/GenBank/DDBJ databases">
        <title>Phylogenomics of Brevibacillus.</title>
        <authorList>
            <person name="Dunlap C."/>
        </authorList>
    </citation>
    <scope>NUCLEOTIDE SEQUENCE [LARGE SCALE GENOMIC DNA]</scope>
    <source>
        <strain evidence="3 4">JCM 15085</strain>
    </source>
</reference>
<dbReference type="PANTHER" id="PTHR30185">
    <property type="entry name" value="CRYPTIC BETA-GLUCOSIDE BGL OPERON ANTITERMINATOR"/>
    <property type="match status" value="1"/>
</dbReference>
<evidence type="ECO:0000256" key="1">
    <source>
        <dbReference type="ARBA" id="ARBA00022737"/>
    </source>
</evidence>
<feature type="domain" description="PRD" evidence="2">
    <location>
        <begin position="185"/>
        <end position="288"/>
    </location>
</feature>
<dbReference type="InterPro" id="IPR036634">
    <property type="entry name" value="PRD_sf"/>
</dbReference>
<dbReference type="Pfam" id="PF00874">
    <property type="entry name" value="PRD"/>
    <property type="match status" value="2"/>
</dbReference>
<dbReference type="Proteomes" id="UP000281915">
    <property type="component" value="Unassembled WGS sequence"/>
</dbReference>
<dbReference type="InterPro" id="IPR050661">
    <property type="entry name" value="BglG_antiterminators"/>
</dbReference>
<accession>A0A3M8CEA1</accession>
<dbReference type="PANTHER" id="PTHR30185:SF16">
    <property type="entry name" value="PROTEIN GLCT"/>
    <property type="match status" value="1"/>
</dbReference>
<gene>
    <name evidence="3" type="ORF">EDM58_21235</name>
</gene>
<dbReference type="InterPro" id="IPR004341">
    <property type="entry name" value="CAT_RNA-bd_dom"/>
</dbReference>
<feature type="domain" description="PRD" evidence="2">
    <location>
        <begin position="78"/>
        <end position="183"/>
    </location>
</feature>
<dbReference type="Gene3D" id="2.30.24.10">
    <property type="entry name" value="CAT RNA-binding domain"/>
    <property type="match status" value="1"/>
</dbReference>
<dbReference type="Gene3D" id="1.10.1790.10">
    <property type="entry name" value="PRD domain"/>
    <property type="match status" value="2"/>
</dbReference>
<protein>
    <submittedName>
        <fullName evidence="3">Transcription antiterminator</fullName>
    </submittedName>
</protein>
<dbReference type="InterPro" id="IPR011608">
    <property type="entry name" value="PRD"/>
</dbReference>
<dbReference type="SUPFAM" id="SSF63520">
    <property type="entry name" value="PTS-regulatory domain, PRD"/>
    <property type="match status" value="2"/>
</dbReference>
<dbReference type="GO" id="GO:0006355">
    <property type="term" value="P:regulation of DNA-templated transcription"/>
    <property type="evidence" value="ECO:0007669"/>
    <property type="project" value="InterPro"/>
</dbReference>
<evidence type="ECO:0000259" key="2">
    <source>
        <dbReference type="PROSITE" id="PS51372"/>
    </source>
</evidence>
<dbReference type="PROSITE" id="PS51372">
    <property type="entry name" value="PRD_2"/>
    <property type="match status" value="2"/>
</dbReference>
<proteinExistence type="predicted"/>
<evidence type="ECO:0000313" key="4">
    <source>
        <dbReference type="Proteomes" id="UP000281915"/>
    </source>
</evidence>
<dbReference type="AlphaFoldDB" id="A0A3M8CEA1"/>
<keyword evidence="1" id="KW-0677">Repeat</keyword>
<name>A0A3M8CEA1_9BACL</name>
<dbReference type="Pfam" id="PF03123">
    <property type="entry name" value="CAT_RBD"/>
    <property type="match status" value="1"/>
</dbReference>
<dbReference type="SMART" id="SM01061">
    <property type="entry name" value="CAT_RBD"/>
    <property type="match status" value="1"/>
</dbReference>
<dbReference type="GO" id="GO:0003723">
    <property type="term" value="F:RNA binding"/>
    <property type="evidence" value="ECO:0007669"/>
    <property type="project" value="InterPro"/>
</dbReference>
<organism evidence="3 4">
    <name type="scientific">Brevibacillus panacihumi</name>
    <dbReference type="NCBI Taxonomy" id="497735"/>
    <lineage>
        <taxon>Bacteria</taxon>
        <taxon>Bacillati</taxon>
        <taxon>Bacillota</taxon>
        <taxon>Bacilli</taxon>
        <taxon>Bacillales</taxon>
        <taxon>Paenibacillaceae</taxon>
        <taxon>Brevibacillus</taxon>
    </lineage>
</organism>
<sequence length="288" mass="32523">MAGEGGQARPYTITRILNHNVVLVEESCSSQEIVLFGKGIGYGIKPGETVQITDARVEKRFRLEQEHHQVQYQAMLNQVDPAVVGIAEEIIALVAQEITPVLNEHVHVALPDHIHFAIYRLRNGLEIVNPFLFEVQALYPKEYLLAGRAGEMIQKAFSLGIPESEIGFLALHIHAAVSHTPVNKTVQLTHWTGEWVSLIEERAQQQIDRSSVDYVRLITHLRFTVERVQQRKPIKNPLQDRVKAMIPDVYPIAEALCASIAEKLGASVPEDEVGYLALHLYRMFYRPN</sequence>
<dbReference type="SUPFAM" id="SSF50151">
    <property type="entry name" value="SacY-like RNA-binding domain"/>
    <property type="match status" value="1"/>
</dbReference>
<dbReference type="InterPro" id="IPR036650">
    <property type="entry name" value="CAT_RNA-bd_dom_sf"/>
</dbReference>
<comment type="caution">
    <text evidence="3">The sequence shown here is derived from an EMBL/GenBank/DDBJ whole genome shotgun (WGS) entry which is preliminary data.</text>
</comment>
<dbReference type="RefSeq" id="WP_023558976.1">
    <property type="nucleotide sequence ID" value="NZ_JBCNED010000010.1"/>
</dbReference>
<dbReference type="EMBL" id="RHHT01000057">
    <property type="protein sequence ID" value="RNB73135.1"/>
    <property type="molecule type" value="Genomic_DNA"/>
</dbReference>